<protein>
    <submittedName>
        <fullName evidence="4">Uncharacterized protein</fullName>
    </submittedName>
</protein>
<organism evidence="4 5">
    <name type="scientific">Companilactobacillus allii</name>
    <dbReference type="NCBI Taxonomy" id="1847728"/>
    <lineage>
        <taxon>Bacteria</taxon>
        <taxon>Bacillati</taxon>
        <taxon>Bacillota</taxon>
        <taxon>Bacilli</taxon>
        <taxon>Lactobacillales</taxon>
        <taxon>Lactobacillaceae</taxon>
        <taxon>Companilactobacillus</taxon>
    </lineage>
</organism>
<keyword evidence="5" id="KW-1185">Reference proteome</keyword>
<feature type="compositionally biased region" description="Polar residues" evidence="2">
    <location>
        <begin position="14"/>
        <end position="24"/>
    </location>
</feature>
<dbReference type="OrthoDB" id="2323615at2"/>
<feature type="region of interest" description="Disordered" evidence="2">
    <location>
        <begin position="76"/>
        <end position="135"/>
    </location>
</feature>
<feature type="transmembrane region" description="Helical" evidence="3">
    <location>
        <begin position="42"/>
        <end position="63"/>
    </location>
</feature>
<reference evidence="5" key="1">
    <citation type="submission" date="2016-12" db="EMBL/GenBank/DDBJ databases">
        <authorList>
            <person name="Jung M.Y."/>
            <person name="Lee S.H."/>
        </authorList>
    </citation>
    <scope>NUCLEOTIDE SEQUENCE [LARGE SCALE GENOMIC DNA]</scope>
    <source>
        <strain evidence="5">WiKim39</strain>
    </source>
</reference>
<keyword evidence="1" id="KW-0732">Signal</keyword>
<keyword evidence="3" id="KW-0472">Membrane</keyword>
<keyword evidence="3" id="KW-0812">Transmembrane</keyword>
<feature type="region of interest" description="Disordered" evidence="2">
    <location>
        <begin position="1"/>
        <end position="29"/>
    </location>
</feature>
<evidence type="ECO:0000256" key="1">
    <source>
        <dbReference type="ARBA" id="ARBA00022729"/>
    </source>
</evidence>
<feature type="compositionally biased region" description="Basic and acidic residues" evidence="2">
    <location>
        <begin position="86"/>
        <end position="121"/>
    </location>
</feature>
<evidence type="ECO:0000313" key="4">
    <source>
        <dbReference type="EMBL" id="APX71115.1"/>
    </source>
</evidence>
<dbReference type="AlphaFoldDB" id="A0A1P8PZU4"/>
<evidence type="ECO:0000256" key="2">
    <source>
        <dbReference type="SAM" id="MobiDB-lite"/>
    </source>
</evidence>
<keyword evidence="3" id="KW-1133">Transmembrane helix</keyword>
<feature type="compositionally biased region" description="Polar residues" evidence="2">
    <location>
        <begin position="122"/>
        <end position="132"/>
    </location>
</feature>
<sequence length="265" mass="29968">MNTRSGKNNNKNNQRYPQKNIENSRLSRDKRRRKQLPFYKKNGFIITTIIVVIIVVVAAFIIWNVNEKSDNKTVENNIQKVSPTKKTTEKKPKAVEKKSKKQADQKVKDETKNSDESKSSDNEQSTDTSNDIKNPGSYDNLVYKTDWYTFKFSNDVKLVKDANGDAALLVKYTYTNNTQSAENPQKVQANDITLKQDDKALSPTSPTGDYADLVNATNSQSVKTGDSFDGALLVKVDNTDSNVNMYFKNVQTNADLDTMQPFKLK</sequence>
<evidence type="ECO:0000313" key="5">
    <source>
        <dbReference type="Proteomes" id="UP000187499"/>
    </source>
</evidence>
<dbReference type="EMBL" id="CP019323">
    <property type="protein sequence ID" value="APX71115.1"/>
    <property type="molecule type" value="Genomic_DNA"/>
</dbReference>
<accession>A0A1P8PZU4</accession>
<dbReference type="InterPro" id="IPR029050">
    <property type="entry name" value="Immunoprotect_excell_Ig-like"/>
</dbReference>
<dbReference type="Gene3D" id="2.60.40.1240">
    <property type="match status" value="1"/>
</dbReference>
<gene>
    <name evidence="4" type="ORF">BTM29_00475</name>
</gene>
<name>A0A1P8PZU4_9LACO</name>
<dbReference type="Proteomes" id="UP000187499">
    <property type="component" value="Chromosome"/>
</dbReference>
<dbReference type="KEGG" id="lalw:BTM29_00475"/>
<evidence type="ECO:0000256" key="3">
    <source>
        <dbReference type="SAM" id="Phobius"/>
    </source>
</evidence>
<proteinExistence type="predicted"/>
<dbReference type="RefSeq" id="WP_076613604.1">
    <property type="nucleotide sequence ID" value="NZ_CP019323.1"/>
</dbReference>